<keyword evidence="1" id="KW-0614">Plasmid</keyword>
<dbReference type="EMBL" id="CP038152">
    <property type="protein sequence ID" value="QBR04332.1"/>
    <property type="molecule type" value="Genomic_DNA"/>
</dbReference>
<proteinExistence type="predicted"/>
<keyword evidence="2" id="KW-1185">Reference proteome</keyword>
<dbReference type="Proteomes" id="UP000295727">
    <property type="component" value="Plasmid unnamed1"/>
</dbReference>
<name>A0A4P7DC93_9BURK</name>
<dbReference type="Pfam" id="PF11811">
    <property type="entry name" value="DUF3331"/>
    <property type="match status" value="1"/>
</dbReference>
<accession>A0A4P7DC93</accession>
<dbReference type="KEGG" id="ppai:E1956_45330"/>
<dbReference type="AlphaFoldDB" id="A0A4P7DC93"/>
<gene>
    <name evidence="1" type="ORF">E1956_45330</name>
</gene>
<protein>
    <submittedName>
        <fullName evidence="1">DUF3331 domain-containing protein</fullName>
    </submittedName>
</protein>
<dbReference type="InterPro" id="IPR021769">
    <property type="entry name" value="DUF3331"/>
</dbReference>
<sequence>MKHTTQWSAIIASLSGYSGHVTVAGAAALPSANVPFRVPAKSFCNRGYPVVSIEKVDEEAILVSWSDATGGRYLDQNWRAGRSRGSGQCALTKMPIRKGDKVFRPFCRSKIHPSNSGEMIPASAIESLKEASAL</sequence>
<evidence type="ECO:0000313" key="2">
    <source>
        <dbReference type="Proteomes" id="UP000295727"/>
    </source>
</evidence>
<reference evidence="1 2" key="1">
    <citation type="submission" date="2019-03" db="EMBL/GenBank/DDBJ databases">
        <title>Paraburkholderia sp. 7MH5, isolated from subtropical forest soil.</title>
        <authorList>
            <person name="Gao Z.-H."/>
            <person name="Qiu L.-H."/>
        </authorList>
    </citation>
    <scope>NUCLEOTIDE SEQUENCE [LARGE SCALE GENOMIC DNA]</scope>
    <source>
        <strain evidence="1 2">7MH5</strain>
        <plasmid evidence="1 2">unnamed1</plasmid>
    </source>
</reference>
<dbReference type="OrthoDB" id="9152922at2"/>
<geneLocation type="plasmid" evidence="1 2">
    <name>unnamed1</name>
</geneLocation>
<organism evidence="1 2">
    <name type="scientific">Paraburkholderia pallida</name>
    <dbReference type="NCBI Taxonomy" id="2547399"/>
    <lineage>
        <taxon>Bacteria</taxon>
        <taxon>Pseudomonadati</taxon>
        <taxon>Pseudomonadota</taxon>
        <taxon>Betaproteobacteria</taxon>
        <taxon>Burkholderiales</taxon>
        <taxon>Burkholderiaceae</taxon>
        <taxon>Paraburkholderia</taxon>
    </lineage>
</organism>
<dbReference type="RefSeq" id="WP_134760614.1">
    <property type="nucleotide sequence ID" value="NZ_CP038152.1"/>
</dbReference>
<evidence type="ECO:0000313" key="1">
    <source>
        <dbReference type="EMBL" id="QBR04332.1"/>
    </source>
</evidence>